<proteinExistence type="predicted"/>
<dbReference type="VEuPathDB" id="FungiDB:Lema_uP125030.1"/>
<protein>
    <submittedName>
        <fullName evidence="1">Uncharacterized protein</fullName>
    </submittedName>
</protein>
<dbReference type="EMBL" id="FP929064">
    <property type="protein sequence ID" value="CCT61099.1"/>
    <property type="molecule type" value="Genomic_DNA"/>
</dbReference>
<evidence type="ECO:0000313" key="2">
    <source>
        <dbReference type="Proteomes" id="UP000002668"/>
    </source>
</evidence>
<sequence length="92" mass="10591">MRLEKRLKWLQLSYIPFASPSTSLAQRIVDVPFESHREAMSESNKMLRNQPITTVVKIRVEGKPYRPATNPPHVCEPKDENSIQGDKIIYIA</sequence>
<dbReference type="Proteomes" id="UP000002668">
    <property type="component" value="Genome"/>
</dbReference>
<evidence type="ECO:0000313" key="1">
    <source>
        <dbReference type="EMBL" id="CCT61099.1"/>
    </source>
</evidence>
<accession>M1ZJP2</accession>
<organism evidence="1 2">
    <name type="scientific">Leptosphaeria maculans (strain JN3 / isolate v23.1.3 / race Av1-4-5-6-7-8)</name>
    <name type="common">Blackleg fungus</name>
    <name type="synonym">Phoma lingam</name>
    <dbReference type="NCBI Taxonomy" id="985895"/>
    <lineage>
        <taxon>Eukaryota</taxon>
        <taxon>Fungi</taxon>
        <taxon>Dikarya</taxon>
        <taxon>Ascomycota</taxon>
        <taxon>Pezizomycotina</taxon>
        <taxon>Dothideomycetes</taxon>
        <taxon>Pleosporomycetidae</taxon>
        <taxon>Pleosporales</taxon>
        <taxon>Pleosporineae</taxon>
        <taxon>Leptosphaeriaceae</taxon>
        <taxon>Plenodomus</taxon>
        <taxon>Plenodomus lingam/Leptosphaeria maculans species complex</taxon>
    </lineage>
</organism>
<keyword evidence="2" id="KW-1185">Reference proteome</keyword>
<dbReference type="InParanoid" id="M1ZJP2"/>
<dbReference type="AlphaFoldDB" id="M1ZJP2"/>
<gene>
    <name evidence="1" type="ORF">Lema_uP125030.1</name>
</gene>
<reference evidence="1 2" key="1">
    <citation type="journal article" date="2011" name="Nat. Commun.">
        <title>Effector diversification within compartments of the Leptosphaeria maculans genome affected by Repeat-Induced Point mutations.</title>
        <authorList>
            <person name="Rouxel T."/>
            <person name="Grandaubert J."/>
            <person name="Hane J.K."/>
            <person name="Hoede C."/>
            <person name="van de Wouw A.P."/>
            <person name="Couloux A."/>
            <person name="Dominguez V."/>
            <person name="Anthouard V."/>
            <person name="Bally P."/>
            <person name="Bourras S."/>
            <person name="Cozijnsen A.J."/>
            <person name="Ciuffetti L.M."/>
            <person name="Degrave A."/>
            <person name="Dilmaghani A."/>
            <person name="Duret L."/>
            <person name="Fudal I."/>
            <person name="Goodwin S.B."/>
            <person name="Gout L."/>
            <person name="Glaser N."/>
            <person name="Linglin J."/>
            <person name="Kema G.H.J."/>
            <person name="Lapalu N."/>
            <person name="Lawrence C.B."/>
            <person name="May K."/>
            <person name="Meyer M."/>
            <person name="Ollivier B."/>
            <person name="Poulain J."/>
            <person name="Schoch C.L."/>
            <person name="Simon A."/>
            <person name="Spatafora J.W."/>
            <person name="Stachowiak A."/>
            <person name="Turgeon B.G."/>
            <person name="Tyler B.M."/>
            <person name="Vincent D."/>
            <person name="Weissenbach J."/>
            <person name="Amselem J."/>
            <person name="Quesneville H."/>
            <person name="Oliver R.P."/>
            <person name="Wincker P."/>
            <person name="Balesdent M.-H."/>
            <person name="Howlett B.J."/>
        </authorList>
    </citation>
    <scope>NUCLEOTIDE SEQUENCE [LARGE SCALE GENOMIC DNA]</scope>
    <source>
        <strain evidence="2">JN3 / isolate v23.1.3 / race Av1-4-5-6-7-8</strain>
    </source>
</reference>
<name>M1ZJP2_LEPMJ</name>